<keyword evidence="2" id="KW-1133">Transmembrane helix</keyword>
<keyword evidence="5" id="KW-1185">Reference proteome</keyword>
<keyword evidence="2" id="KW-0472">Membrane</keyword>
<feature type="compositionally biased region" description="Basic and acidic residues" evidence="1">
    <location>
        <begin position="228"/>
        <end position="242"/>
    </location>
</feature>
<feature type="region of interest" description="Disordered" evidence="1">
    <location>
        <begin position="200"/>
        <end position="252"/>
    </location>
</feature>
<dbReference type="Proteomes" id="UP001515480">
    <property type="component" value="Unassembled WGS sequence"/>
</dbReference>
<accession>A0AB34J7W5</accession>
<protein>
    <recommendedName>
        <fullName evidence="6">Solute carrier family 40 protein</fullName>
    </recommendedName>
</protein>
<evidence type="ECO:0008006" key="6">
    <source>
        <dbReference type="Google" id="ProtNLM"/>
    </source>
</evidence>
<organism evidence="4 5">
    <name type="scientific">Prymnesium parvum</name>
    <name type="common">Toxic golden alga</name>
    <dbReference type="NCBI Taxonomy" id="97485"/>
    <lineage>
        <taxon>Eukaryota</taxon>
        <taxon>Haptista</taxon>
        <taxon>Haptophyta</taxon>
        <taxon>Prymnesiophyceae</taxon>
        <taxon>Prymnesiales</taxon>
        <taxon>Prymnesiaceae</taxon>
        <taxon>Prymnesium</taxon>
    </lineage>
</organism>
<comment type="caution">
    <text evidence="4">The sequence shown here is derived from an EMBL/GenBank/DDBJ whole genome shotgun (WGS) entry which is preliminary data.</text>
</comment>
<keyword evidence="3" id="KW-0732">Signal</keyword>
<name>A0AB34J7W5_PRYPA</name>
<dbReference type="EMBL" id="JBGBPQ010000012">
    <property type="protein sequence ID" value="KAL1514713.1"/>
    <property type="molecule type" value="Genomic_DNA"/>
</dbReference>
<evidence type="ECO:0000256" key="1">
    <source>
        <dbReference type="SAM" id="MobiDB-lite"/>
    </source>
</evidence>
<feature type="transmembrane region" description="Helical" evidence="2">
    <location>
        <begin position="119"/>
        <end position="142"/>
    </location>
</feature>
<dbReference type="AlphaFoldDB" id="A0AB34J7W5"/>
<keyword evidence="2" id="KW-0812">Transmembrane</keyword>
<proteinExistence type="predicted"/>
<feature type="signal peptide" evidence="3">
    <location>
        <begin position="1"/>
        <end position="25"/>
    </location>
</feature>
<evidence type="ECO:0000313" key="5">
    <source>
        <dbReference type="Proteomes" id="UP001515480"/>
    </source>
</evidence>
<evidence type="ECO:0000256" key="3">
    <source>
        <dbReference type="SAM" id="SignalP"/>
    </source>
</evidence>
<feature type="region of interest" description="Disordered" evidence="1">
    <location>
        <begin position="35"/>
        <end position="56"/>
    </location>
</feature>
<gene>
    <name evidence="4" type="ORF">AB1Y20_003800</name>
</gene>
<evidence type="ECO:0000313" key="4">
    <source>
        <dbReference type="EMBL" id="KAL1514713.1"/>
    </source>
</evidence>
<sequence>MSRVAWLLYFVCSTCLGEFAHEVGADTSLGSWEARSATQRSGSSTPRQRSNSSKFKRHRTWFRCTMSSMTSRVLSRVSKTAKSPRLLSSLADQVNGAMLMLSAPLALRNGVTSVTALRNVLLGGWISAFGAAIVIVESRLPFIQRWLRRDMRVLTTDTGRLMLLLCAATMAMASGPAGLVPAGVTFGNAFFGARLRRKSPRVRRSKPASPERLVAPEGTGGSATSGRPNDEHHADETARAVHDTSVQEPVTA</sequence>
<feature type="compositionally biased region" description="Polar residues" evidence="1">
    <location>
        <begin position="36"/>
        <end position="53"/>
    </location>
</feature>
<evidence type="ECO:0000256" key="2">
    <source>
        <dbReference type="SAM" id="Phobius"/>
    </source>
</evidence>
<feature type="transmembrane region" description="Helical" evidence="2">
    <location>
        <begin position="162"/>
        <end position="191"/>
    </location>
</feature>
<reference evidence="4 5" key="1">
    <citation type="journal article" date="2024" name="Science">
        <title>Giant polyketide synthase enzymes in the biosynthesis of giant marine polyether toxins.</title>
        <authorList>
            <person name="Fallon T.R."/>
            <person name="Shende V.V."/>
            <person name="Wierzbicki I.H."/>
            <person name="Pendleton A.L."/>
            <person name="Watervoot N.F."/>
            <person name="Auber R.P."/>
            <person name="Gonzalez D.J."/>
            <person name="Wisecaver J.H."/>
            <person name="Moore B.S."/>
        </authorList>
    </citation>
    <scope>NUCLEOTIDE SEQUENCE [LARGE SCALE GENOMIC DNA]</scope>
    <source>
        <strain evidence="4 5">12B1</strain>
    </source>
</reference>
<feature type="chain" id="PRO_5044336605" description="Solute carrier family 40 protein" evidence="3">
    <location>
        <begin position="26"/>
        <end position="252"/>
    </location>
</feature>